<evidence type="ECO:0000256" key="4">
    <source>
        <dbReference type="SAM" id="SignalP"/>
    </source>
</evidence>
<reference evidence="6" key="1">
    <citation type="submission" date="2021-01" db="EMBL/GenBank/DDBJ databases">
        <title>Modified the classification status of verrucomicrobia.</title>
        <authorList>
            <person name="Feng X."/>
        </authorList>
    </citation>
    <scope>NUCLEOTIDE SEQUENCE</scope>
    <source>
        <strain evidence="6">KCTC 13126</strain>
    </source>
</reference>
<feature type="repeat" description="TPR" evidence="3">
    <location>
        <begin position="181"/>
        <end position="214"/>
    </location>
</feature>
<dbReference type="RefSeq" id="WP_200355271.1">
    <property type="nucleotide sequence ID" value="NZ_JAENIL010000014.1"/>
</dbReference>
<dbReference type="EMBL" id="JAENIL010000014">
    <property type="protein sequence ID" value="MBK1877054.1"/>
    <property type="molecule type" value="Genomic_DNA"/>
</dbReference>
<evidence type="ECO:0000259" key="5">
    <source>
        <dbReference type="Pfam" id="PF13485"/>
    </source>
</evidence>
<keyword evidence="2 3" id="KW-0802">TPR repeat</keyword>
<feature type="chain" id="PRO_5036791774" description="Peptidase MA-like domain-containing protein" evidence="4">
    <location>
        <begin position="27"/>
        <end position="865"/>
    </location>
</feature>
<dbReference type="Gene3D" id="1.25.40.10">
    <property type="entry name" value="Tetratricopeptide repeat domain"/>
    <property type="match status" value="3"/>
</dbReference>
<feature type="domain" description="Peptidase MA-like" evidence="5">
    <location>
        <begin position="488"/>
        <end position="609"/>
    </location>
</feature>
<comment type="caution">
    <text evidence="6">The sequence shown here is derived from an EMBL/GenBank/DDBJ whole genome shotgun (WGS) entry which is preliminary data.</text>
</comment>
<evidence type="ECO:0000313" key="7">
    <source>
        <dbReference type="Proteomes" id="UP000617628"/>
    </source>
</evidence>
<evidence type="ECO:0000256" key="3">
    <source>
        <dbReference type="PROSITE-ProRule" id="PRU00339"/>
    </source>
</evidence>
<dbReference type="SUPFAM" id="SSF48452">
    <property type="entry name" value="TPR-like"/>
    <property type="match status" value="1"/>
</dbReference>
<gene>
    <name evidence="6" type="ORF">JIN87_09255</name>
</gene>
<protein>
    <recommendedName>
        <fullName evidence="5">Peptidase MA-like domain-containing protein</fullName>
    </recommendedName>
</protein>
<dbReference type="PROSITE" id="PS51257">
    <property type="entry name" value="PROKAR_LIPOPROTEIN"/>
    <property type="match status" value="1"/>
</dbReference>
<dbReference type="SMART" id="SM00028">
    <property type="entry name" value="TPR"/>
    <property type="match status" value="4"/>
</dbReference>
<dbReference type="InterPro" id="IPR011990">
    <property type="entry name" value="TPR-like_helical_dom_sf"/>
</dbReference>
<keyword evidence="1" id="KW-0677">Repeat</keyword>
<dbReference type="Pfam" id="PF14559">
    <property type="entry name" value="TPR_19"/>
    <property type="match status" value="1"/>
</dbReference>
<name>A0A934VR09_9BACT</name>
<keyword evidence="7" id="KW-1185">Reference proteome</keyword>
<keyword evidence="4" id="KW-0732">Signal</keyword>
<dbReference type="AlphaFoldDB" id="A0A934VR09"/>
<dbReference type="InterPro" id="IPR051685">
    <property type="entry name" value="Ycf3/AcsC/BcsC/TPR_MFPF"/>
</dbReference>
<evidence type="ECO:0000313" key="6">
    <source>
        <dbReference type="EMBL" id="MBK1877054.1"/>
    </source>
</evidence>
<dbReference type="InterPro" id="IPR039568">
    <property type="entry name" value="Peptidase_MA-like_dom"/>
</dbReference>
<organism evidence="6 7">
    <name type="scientific">Pelagicoccus mobilis</name>
    <dbReference type="NCBI Taxonomy" id="415221"/>
    <lineage>
        <taxon>Bacteria</taxon>
        <taxon>Pseudomonadati</taxon>
        <taxon>Verrucomicrobiota</taxon>
        <taxon>Opitutia</taxon>
        <taxon>Puniceicoccales</taxon>
        <taxon>Pelagicoccaceae</taxon>
        <taxon>Pelagicoccus</taxon>
    </lineage>
</organism>
<dbReference type="Pfam" id="PF13485">
    <property type="entry name" value="Peptidase_MA_2"/>
    <property type="match status" value="1"/>
</dbReference>
<evidence type="ECO:0000256" key="2">
    <source>
        <dbReference type="ARBA" id="ARBA00022803"/>
    </source>
</evidence>
<dbReference type="PROSITE" id="PS50005">
    <property type="entry name" value="TPR"/>
    <property type="match status" value="1"/>
</dbReference>
<proteinExistence type="predicted"/>
<dbReference type="Proteomes" id="UP000617628">
    <property type="component" value="Unassembled WGS sequence"/>
</dbReference>
<dbReference type="PANTHER" id="PTHR44943">
    <property type="entry name" value="CELLULOSE SYNTHASE OPERON PROTEIN C"/>
    <property type="match status" value="1"/>
</dbReference>
<feature type="signal peptide" evidence="4">
    <location>
        <begin position="1"/>
        <end position="26"/>
    </location>
</feature>
<dbReference type="InterPro" id="IPR019734">
    <property type="entry name" value="TPR_rpt"/>
</dbReference>
<sequence length="865" mass="97970">MPTNRFPMTLHALIIACCLLCSVAIAQETEELLQSSAPKLDILQEQYNQGLYEEAAEYAKRGQEFDPWNGEWEVIKSKSLVATGRYEEAYQSLQTFVADRVYELRARLLLYDVSLLNGLDEEARRQKDTLGYLVNERANRYSYNPASIAAVGDIALLFDVEPKLVLENFYRRAQSYGSQPLSAFLGIGRLALSKDDFKLASKTYQEGLQVYPENVELWHGLASSYREGDRSKLIEYAEKALTINPRHAPSRILIAEHLLAAEAYDAASEQLDTVLQTNPKDFKALALKSALSYIRNQNDTGDELRTAALTPWNTNPQVDYIIGKQLSRKYRFTDGASHQRIALSLDETFDPARLQLAQDLLRLARNKEAWPLAHTVYQADPYNISAYNLVTLHDNLDDFTTVDSENFHIHLRQDEAKVYGERALRVLESAHQRLSERYQVELPQKTTVEIYAEPADFETRTFGVPGNPGYLGVCFGPVFTINSPATRSSNWEAVLYHEFCHTITLHLSQNRMPRWLSEGISVYEEQLENPSWGQRMSASYRDRILSGRMQPISSMSSAFLEAEDGEDIQFAYYQSYLVVEYLVQNYGMEKIRDLLVSLGEGTEMNDCLALHLAPIEALDEGFSAFAREQAEALAPGYEFAAPTGLMASIKSQLNDTKEYQPVLQRGLDLLAEENWEATIETLQELVDEVGYLPAPENAHWTLAQAYRGNEDQQNEKRILEEMYQHESNRLGPISRLHEIATTADSQPDLLKWSNAWIAINPMAKTPWRTLLSSASSTGNSGLAIESAKALLALETPDSASLNYQIAVLLQSSDLESAKRHLMMSLEEAPRFRKAYALYDEINEKLALQEKEQNLEGLELDYDFLK</sequence>
<evidence type="ECO:0000256" key="1">
    <source>
        <dbReference type="ARBA" id="ARBA00022737"/>
    </source>
</evidence>
<accession>A0A934VR09</accession>
<dbReference type="PANTHER" id="PTHR44943:SF4">
    <property type="entry name" value="TPR REPEAT-CONTAINING PROTEIN MJ0798"/>
    <property type="match status" value="1"/>
</dbReference>